<keyword evidence="1" id="KW-0732">Signal</keyword>
<dbReference type="AlphaFoldDB" id="A0A515EJI5"/>
<sequence>MGFTHRVLKCSACLGLWLASAWCGATEYKVDLIQFDPWAMKNPDGQSPRLLVGIVPELLDEFERRSGHTTTRVLTPYVRVEKNLENGWNDFSLMAWGPVRAAYANRGTAFVPLEFGVRAHKSVSLKSYADLATITTSAPRGLKVDPRFDVDTELRKDYVVDYTMGIKKTAMRRDSQAVAGSLSTINNIISKLHLESEFGDTIHLNTTHFTVAYSKKSPHIADEAPVNAIFKTMVDDGTAKRIYDKWMAAQ</sequence>
<dbReference type="SUPFAM" id="SSF53850">
    <property type="entry name" value="Periplasmic binding protein-like II"/>
    <property type="match status" value="1"/>
</dbReference>
<dbReference type="KEGG" id="rhg:EXZ61_00810"/>
<dbReference type="Gene3D" id="3.40.190.10">
    <property type="entry name" value="Periplasmic binding protein-like II"/>
    <property type="match status" value="2"/>
</dbReference>
<feature type="chain" id="PRO_5021852759" description="Transporter substrate-binding domain-containing protein" evidence="1">
    <location>
        <begin position="26"/>
        <end position="250"/>
    </location>
</feature>
<protein>
    <recommendedName>
        <fullName evidence="4">Transporter substrate-binding domain-containing protein</fullName>
    </recommendedName>
</protein>
<gene>
    <name evidence="2" type="ORF">EXZ61_00810</name>
</gene>
<dbReference type="Proteomes" id="UP000317365">
    <property type="component" value="Chromosome"/>
</dbReference>
<dbReference type="EMBL" id="CP036282">
    <property type="protein sequence ID" value="QDL52831.1"/>
    <property type="molecule type" value="Genomic_DNA"/>
</dbReference>
<name>A0A515EJI5_9BURK</name>
<reference evidence="3" key="1">
    <citation type="submission" date="2019-02" db="EMBL/GenBank/DDBJ databases">
        <title>Complete genome sequence of Rhodoferax sp. Gr-4.</title>
        <authorList>
            <person name="Jin L."/>
        </authorList>
    </citation>
    <scope>NUCLEOTIDE SEQUENCE [LARGE SCALE GENOMIC DNA]</scope>
    <source>
        <strain evidence="3">Gr-4</strain>
    </source>
</reference>
<proteinExistence type="predicted"/>
<evidence type="ECO:0000256" key="1">
    <source>
        <dbReference type="SAM" id="SignalP"/>
    </source>
</evidence>
<evidence type="ECO:0000313" key="2">
    <source>
        <dbReference type="EMBL" id="QDL52831.1"/>
    </source>
</evidence>
<evidence type="ECO:0000313" key="3">
    <source>
        <dbReference type="Proteomes" id="UP000317365"/>
    </source>
</evidence>
<dbReference type="RefSeq" id="WP_142808283.1">
    <property type="nucleotide sequence ID" value="NZ_CP036282.1"/>
</dbReference>
<accession>A0A515EJI5</accession>
<evidence type="ECO:0008006" key="4">
    <source>
        <dbReference type="Google" id="ProtNLM"/>
    </source>
</evidence>
<organism evidence="2 3">
    <name type="scientific">Rhodoferax aquaticus</name>
    <dbReference type="NCBI Taxonomy" id="2527691"/>
    <lineage>
        <taxon>Bacteria</taxon>
        <taxon>Pseudomonadati</taxon>
        <taxon>Pseudomonadota</taxon>
        <taxon>Betaproteobacteria</taxon>
        <taxon>Burkholderiales</taxon>
        <taxon>Comamonadaceae</taxon>
        <taxon>Rhodoferax</taxon>
    </lineage>
</organism>
<feature type="signal peptide" evidence="1">
    <location>
        <begin position="1"/>
        <end position="25"/>
    </location>
</feature>
<keyword evidence="3" id="KW-1185">Reference proteome</keyword>
<reference evidence="3" key="2">
    <citation type="journal article" date="2020" name="Int. J. Syst. Evol. Microbiol.">
        <title>Genomic insights into a novel species Rhodoferax aquaticus sp. nov., isolated from freshwater.</title>
        <authorList>
            <person name="Li T."/>
            <person name="Zhuo Y."/>
            <person name="Jin C.Z."/>
            <person name="Wu X."/>
            <person name="Ko S.R."/>
            <person name="Jin F.J."/>
            <person name="Ahn C.Y."/>
            <person name="Oh H.M."/>
            <person name="Lee H.G."/>
            <person name="Jin L."/>
        </authorList>
    </citation>
    <scope>NUCLEOTIDE SEQUENCE [LARGE SCALE GENOMIC DNA]</scope>
    <source>
        <strain evidence="3">Gr-4</strain>
    </source>
</reference>